<feature type="DNA-binding region" description="H-T-H motif" evidence="4">
    <location>
        <begin position="27"/>
        <end position="46"/>
    </location>
</feature>
<feature type="domain" description="HTH tetR-type" evidence="5">
    <location>
        <begin position="4"/>
        <end position="64"/>
    </location>
</feature>
<gene>
    <name evidence="6" type="ORF">YM304_32240</name>
</gene>
<evidence type="ECO:0000256" key="1">
    <source>
        <dbReference type="ARBA" id="ARBA00023015"/>
    </source>
</evidence>
<sequence>MARPTQREVVLDAFQELIVEVGAGNVTLEATAARAGVSKGGLLYHFPSKSDLFAGLVERLAGAIDAAIAKAPADLVELVHWYIDEATEVVAEENTVWLALFAATDAVDDDVAALLGDLFARYSTPLDALPPVLREHVRLVGDGLYFNALIGGPAPSAEHLAQITESLVRNVPPSA</sequence>
<dbReference type="InterPro" id="IPR009057">
    <property type="entry name" value="Homeodomain-like_sf"/>
</dbReference>
<dbReference type="InterPro" id="IPR001647">
    <property type="entry name" value="HTH_TetR"/>
</dbReference>
<dbReference type="PANTHER" id="PTHR30055">
    <property type="entry name" value="HTH-TYPE TRANSCRIPTIONAL REGULATOR RUTR"/>
    <property type="match status" value="1"/>
</dbReference>
<dbReference type="Pfam" id="PF17937">
    <property type="entry name" value="TetR_C_28"/>
    <property type="match status" value="1"/>
</dbReference>
<evidence type="ECO:0000256" key="2">
    <source>
        <dbReference type="ARBA" id="ARBA00023125"/>
    </source>
</evidence>
<dbReference type="Proteomes" id="UP000011863">
    <property type="component" value="Chromosome"/>
</dbReference>
<dbReference type="InterPro" id="IPR050109">
    <property type="entry name" value="HTH-type_TetR-like_transc_reg"/>
</dbReference>
<dbReference type="EMBL" id="AP012057">
    <property type="protein sequence ID" value="BAN03538.1"/>
    <property type="molecule type" value="Genomic_DNA"/>
</dbReference>
<evidence type="ECO:0000256" key="4">
    <source>
        <dbReference type="PROSITE-ProRule" id="PRU00335"/>
    </source>
</evidence>
<organism evidence="6 7">
    <name type="scientific">Ilumatobacter coccineus (strain NBRC 103263 / KCTC 29153 / YM16-304)</name>
    <dbReference type="NCBI Taxonomy" id="1313172"/>
    <lineage>
        <taxon>Bacteria</taxon>
        <taxon>Bacillati</taxon>
        <taxon>Actinomycetota</taxon>
        <taxon>Acidimicrobiia</taxon>
        <taxon>Acidimicrobiales</taxon>
        <taxon>Ilumatobacteraceae</taxon>
        <taxon>Ilumatobacter</taxon>
    </lineage>
</organism>
<protein>
    <submittedName>
        <fullName evidence="6">Putative TetR family transcriptional regulator</fullName>
    </submittedName>
</protein>
<keyword evidence="3" id="KW-0804">Transcription</keyword>
<proteinExistence type="predicted"/>
<evidence type="ECO:0000313" key="7">
    <source>
        <dbReference type="Proteomes" id="UP000011863"/>
    </source>
</evidence>
<dbReference type="PRINTS" id="PR00455">
    <property type="entry name" value="HTHTETR"/>
</dbReference>
<keyword evidence="7" id="KW-1185">Reference proteome</keyword>
<evidence type="ECO:0000259" key="5">
    <source>
        <dbReference type="PROSITE" id="PS50977"/>
    </source>
</evidence>
<dbReference type="PANTHER" id="PTHR30055:SF234">
    <property type="entry name" value="HTH-TYPE TRANSCRIPTIONAL REGULATOR BETI"/>
    <property type="match status" value="1"/>
</dbReference>
<dbReference type="KEGG" id="aym:YM304_32240"/>
<dbReference type="GO" id="GO:0000976">
    <property type="term" value="F:transcription cis-regulatory region binding"/>
    <property type="evidence" value="ECO:0007669"/>
    <property type="project" value="TreeGrafter"/>
</dbReference>
<dbReference type="SUPFAM" id="SSF46689">
    <property type="entry name" value="Homeodomain-like"/>
    <property type="match status" value="1"/>
</dbReference>
<dbReference type="Pfam" id="PF00440">
    <property type="entry name" value="TetR_N"/>
    <property type="match status" value="1"/>
</dbReference>
<dbReference type="GO" id="GO:0003700">
    <property type="term" value="F:DNA-binding transcription factor activity"/>
    <property type="evidence" value="ECO:0007669"/>
    <property type="project" value="TreeGrafter"/>
</dbReference>
<keyword evidence="1" id="KW-0805">Transcription regulation</keyword>
<evidence type="ECO:0000313" key="6">
    <source>
        <dbReference type="EMBL" id="BAN03538.1"/>
    </source>
</evidence>
<dbReference type="RefSeq" id="WP_015442785.1">
    <property type="nucleotide sequence ID" value="NC_020520.1"/>
</dbReference>
<reference evidence="6 7" key="1">
    <citation type="journal article" date="2013" name="Int. J. Syst. Evol. Microbiol.">
        <title>Ilumatobacter nonamiense sp. nov. and Ilumatobacter coccineum sp. nov., isolated from seashore sand.</title>
        <authorList>
            <person name="Matsumoto A."/>
            <person name="Kasai H."/>
            <person name="Matsuo Y."/>
            <person name="Shizuri Y."/>
            <person name="Ichikawa N."/>
            <person name="Fujita N."/>
            <person name="Omura S."/>
            <person name="Takahashi Y."/>
        </authorList>
    </citation>
    <scope>NUCLEOTIDE SEQUENCE [LARGE SCALE GENOMIC DNA]</scope>
    <source>
        <strain evidence="7">NBRC 103263 / KCTC 29153 / YM16-304</strain>
    </source>
</reference>
<dbReference type="OrthoDB" id="9806334at2"/>
<name>A0A6C7EG22_ILUCY</name>
<keyword evidence="2 4" id="KW-0238">DNA-binding</keyword>
<accession>A0A6C7EG22</accession>
<dbReference type="PROSITE" id="PS50977">
    <property type="entry name" value="HTH_TETR_2"/>
    <property type="match status" value="1"/>
</dbReference>
<dbReference type="Gene3D" id="1.10.357.10">
    <property type="entry name" value="Tetracycline Repressor, domain 2"/>
    <property type="match status" value="1"/>
</dbReference>
<dbReference type="AlphaFoldDB" id="A0A6C7EG22"/>
<dbReference type="InterPro" id="IPR041479">
    <property type="entry name" value="TetR_CgmR_C"/>
</dbReference>
<evidence type="ECO:0000256" key="3">
    <source>
        <dbReference type="ARBA" id="ARBA00023163"/>
    </source>
</evidence>